<keyword evidence="3" id="KW-1185">Reference proteome</keyword>
<name>A0ABP7WRJ9_9SPHI</name>
<proteinExistence type="predicted"/>
<reference evidence="3" key="1">
    <citation type="journal article" date="2019" name="Int. J. Syst. Evol. Microbiol.">
        <title>The Global Catalogue of Microorganisms (GCM) 10K type strain sequencing project: providing services to taxonomists for standard genome sequencing and annotation.</title>
        <authorList>
            <consortium name="The Broad Institute Genomics Platform"/>
            <consortium name="The Broad Institute Genome Sequencing Center for Infectious Disease"/>
            <person name="Wu L."/>
            <person name="Ma J."/>
        </authorList>
    </citation>
    <scope>NUCLEOTIDE SEQUENCE [LARGE SCALE GENOMIC DNA]</scope>
    <source>
        <strain evidence="3">JCM 17085</strain>
    </source>
</reference>
<dbReference type="RefSeq" id="WP_345103034.1">
    <property type="nucleotide sequence ID" value="NZ_BAABCV010000005.1"/>
</dbReference>
<evidence type="ECO:0000313" key="2">
    <source>
        <dbReference type="EMBL" id="GAA4095104.1"/>
    </source>
</evidence>
<gene>
    <name evidence="2" type="ORF">GCM10022392_17620</name>
</gene>
<accession>A0ABP7WRJ9</accession>
<organism evidence="2 3">
    <name type="scientific">Mucilaginibacter panaciglaebae</name>
    <dbReference type="NCBI Taxonomy" id="502331"/>
    <lineage>
        <taxon>Bacteria</taxon>
        <taxon>Pseudomonadati</taxon>
        <taxon>Bacteroidota</taxon>
        <taxon>Sphingobacteriia</taxon>
        <taxon>Sphingobacteriales</taxon>
        <taxon>Sphingobacteriaceae</taxon>
        <taxon>Mucilaginibacter</taxon>
    </lineage>
</organism>
<sequence length="49" mass="5749">MRIDPAEEVVKKKELDEEKNARIQKVTRIVALVVAFISVFFFIIKILFL</sequence>
<feature type="transmembrane region" description="Helical" evidence="1">
    <location>
        <begin position="29"/>
        <end position="48"/>
    </location>
</feature>
<evidence type="ECO:0000313" key="3">
    <source>
        <dbReference type="Proteomes" id="UP001500841"/>
    </source>
</evidence>
<comment type="caution">
    <text evidence="2">The sequence shown here is derived from an EMBL/GenBank/DDBJ whole genome shotgun (WGS) entry which is preliminary data.</text>
</comment>
<keyword evidence="1" id="KW-0472">Membrane</keyword>
<dbReference type="Proteomes" id="UP001500841">
    <property type="component" value="Unassembled WGS sequence"/>
</dbReference>
<dbReference type="EMBL" id="BAABCV010000005">
    <property type="protein sequence ID" value="GAA4095104.1"/>
    <property type="molecule type" value="Genomic_DNA"/>
</dbReference>
<keyword evidence="1" id="KW-1133">Transmembrane helix</keyword>
<protein>
    <submittedName>
        <fullName evidence="2">Uncharacterized protein</fullName>
    </submittedName>
</protein>
<evidence type="ECO:0000256" key="1">
    <source>
        <dbReference type="SAM" id="Phobius"/>
    </source>
</evidence>
<keyword evidence="1" id="KW-0812">Transmembrane</keyword>